<dbReference type="PATRIC" id="fig|1618350.3.peg.602"/>
<feature type="transmembrane region" description="Helical" evidence="1">
    <location>
        <begin position="383"/>
        <end position="400"/>
    </location>
</feature>
<accession>A0A0G0ER84</accession>
<name>A0A0G0ER84_UNCC3</name>
<dbReference type="CDD" id="cd02947">
    <property type="entry name" value="TRX_family"/>
    <property type="match status" value="1"/>
</dbReference>
<dbReference type="PANTHER" id="PTHR31272:SF9">
    <property type="entry name" value="BLL1027 PROTEIN"/>
    <property type="match status" value="1"/>
</dbReference>
<feature type="transmembrane region" description="Helical" evidence="1">
    <location>
        <begin position="247"/>
        <end position="268"/>
    </location>
</feature>
<feature type="transmembrane region" description="Helical" evidence="1">
    <location>
        <begin position="185"/>
        <end position="210"/>
    </location>
</feature>
<feature type="transmembrane region" description="Helical" evidence="1">
    <location>
        <begin position="222"/>
        <end position="241"/>
    </location>
</feature>
<protein>
    <submittedName>
        <fullName evidence="2">Cytochrome c biogenesis protein, transmembrane region</fullName>
    </submittedName>
</protein>
<dbReference type="InterPro" id="IPR036249">
    <property type="entry name" value="Thioredoxin-like_sf"/>
</dbReference>
<keyword evidence="1" id="KW-0472">Membrane</keyword>
<evidence type="ECO:0000313" key="3">
    <source>
        <dbReference type="Proteomes" id="UP000034581"/>
    </source>
</evidence>
<dbReference type="STRING" id="1618350.UR67_C0003G0095"/>
<dbReference type="SUPFAM" id="SSF52833">
    <property type="entry name" value="Thioredoxin-like"/>
    <property type="match status" value="1"/>
</dbReference>
<dbReference type="EMBL" id="LBQB01000003">
    <property type="protein sequence ID" value="KKP69817.1"/>
    <property type="molecule type" value="Genomic_DNA"/>
</dbReference>
<dbReference type="PROSITE" id="PS51354">
    <property type="entry name" value="GLUTAREDOXIN_2"/>
    <property type="match status" value="1"/>
</dbReference>
<keyword evidence="1" id="KW-1133">Transmembrane helix</keyword>
<organism evidence="2 3">
    <name type="scientific">candidate division CPR3 bacterium GW2011_GWF2_35_18</name>
    <dbReference type="NCBI Taxonomy" id="1618350"/>
    <lineage>
        <taxon>Bacteria</taxon>
        <taxon>Bacteria division CPR3</taxon>
    </lineage>
</organism>
<evidence type="ECO:0000313" key="2">
    <source>
        <dbReference type="EMBL" id="KKP69817.1"/>
    </source>
</evidence>
<sequence length="401" mass="44783">MTIKIVKKLLIIVITISLFSVLINTKVQSADDSCSNPTVCTIEDDQNNNQDGNFDQYRPQDESGKVCVYYFWGAGCKACASVSPFVEELTSQKKDKVELKSLEVYYNEENRKLLSDFNKRYQVEDSGVPAVFVGDTYLGGADAIKNNLSEKIDYFYENKTACPLDYNRIQGSTEETKKLELTLPAILLGAAADSVNPCAFAVLIFLLVYLMAVKDKKAMFKVGLTYIIVVFVVYFVSGLGILQLAKYLTATSVVMKIVASISIVAGLINIKDFFWYGKGISLHIPESKKPLIERYVKKATFPATIVLGFLVSAFELPCTGGVYLAILGILAQSSDKLLSIFYLLIYNVIFVSPLLIILLVVYKGLDPDKVNSWRLDKRKWLRLFMGLIMLILGFGLFFGLF</sequence>
<feature type="transmembrane region" description="Helical" evidence="1">
    <location>
        <begin position="337"/>
        <end position="362"/>
    </location>
</feature>
<keyword evidence="1 2" id="KW-0812">Transmembrane</keyword>
<reference evidence="2 3" key="1">
    <citation type="journal article" date="2015" name="Nature">
        <title>rRNA introns, odd ribosomes, and small enigmatic genomes across a large radiation of phyla.</title>
        <authorList>
            <person name="Brown C.T."/>
            <person name="Hug L.A."/>
            <person name="Thomas B.C."/>
            <person name="Sharon I."/>
            <person name="Castelle C.J."/>
            <person name="Singh A."/>
            <person name="Wilkins M.J."/>
            <person name="Williams K.H."/>
            <person name="Banfield J.F."/>
        </authorList>
    </citation>
    <scope>NUCLEOTIDE SEQUENCE [LARGE SCALE GENOMIC DNA]</scope>
</reference>
<evidence type="ECO:0000256" key="1">
    <source>
        <dbReference type="SAM" id="Phobius"/>
    </source>
</evidence>
<dbReference type="Proteomes" id="UP000034581">
    <property type="component" value="Unassembled WGS sequence"/>
</dbReference>
<dbReference type="InterPro" id="IPR051790">
    <property type="entry name" value="Cytochrome_c-biogenesis_DsbD"/>
</dbReference>
<proteinExistence type="predicted"/>
<comment type="caution">
    <text evidence="2">The sequence shown here is derived from an EMBL/GenBank/DDBJ whole genome shotgun (WGS) entry which is preliminary data.</text>
</comment>
<dbReference type="Gene3D" id="3.40.30.10">
    <property type="entry name" value="Glutaredoxin"/>
    <property type="match status" value="1"/>
</dbReference>
<dbReference type="PANTHER" id="PTHR31272">
    <property type="entry name" value="CYTOCHROME C-TYPE BIOGENESIS PROTEIN HI_1454-RELATED"/>
    <property type="match status" value="1"/>
</dbReference>
<gene>
    <name evidence="2" type="ORF">UR67_C0003G0095</name>
</gene>
<feature type="transmembrane region" description="Helical" evidence="1">
    <location>
        <begin position="304"/>
        <end position="331"/>
    </location>
</feature>
<dbReference type="AlphaFoldDB" id="A0A0G0ER84"/>